<feature type="compositionally biased region" description="Polar residues" evidence="1">
    <location>
        <begin position="265"/>
        <end position="278"/>
    </location>
</feature>
<evidence type="ECO:0000313" key="3">
    <source>
        <dbReference type="Proteomes" id="UP001239213"/>
    </source>
</evidence>
<organism evidence="2 3">
    <name type="scientific">Colletotrichum cuscutae</name>
    <dbReference type="NCBI Taxonomy" id="1209917"/>
    <lineage>
        <taxon>Eukaryota</taxon>
        <taxon>Fungi</taxon>
        <taxon>Dikarya</taxon>
        <taxon>Ascomycota</taxon>
        <taxon>Pezizomycotina</taxon>
        <taxon>Sordariomycetes</taxon>
        <taxon>Hypocreomycetidae</taxon>
        <taxon>Glomerellales</taxon>
        <taxon>Glomerellaceae</taxon>
        <taxon>Colletotrichum</taxon>
        <taxon>Colletotrichum acutatum species complex</taxon>
    </lineage>
</organism>
<protein>
    <submittedName>
        <fullName evidence="2">Uncharacterized protein</fullName>
    </submittedName>
</protein>
<dbReference type="EMBL" id="MPDP01000301">
    <property type="protein sequence ID" value="KAK1451026.1"/>
    <property type="molecule type" value="Genomic_DNA"/>
</dbReference>
<sequence length="343" mass="38978">MSNIFFHYPPLSGLYEKWRHDPIEYGAAALLQNLVILCFRIENNFCPTFEQPPDAGARRNFRIDVLIYDYSPLYSSPGSLIPRLLVEIKGGGGSSREVEDQALANARASITQYSLLGLFVQTVIGIERSLCFRFWWVDPVNLSLLPLDNGPQSGSRKGRSAYVDLNTDNGNLLESYYDQVKNGMPILPTAVSDQDQLDPLAQSQLNQFAQDLDQSANDLPNETSDANFQGYEDDEMLVDTEQGQLSEPEPEETDPEAGAGPSHAQGPSQSRRTTSSNAHRIEIVYEPHTFSSDKFIFKKHKKGRSHITELKDWDKQRTRDGEVWTWKADRKYWGYKPRNMERH</sequence>
<proteinExistence type="predicted"/>
<evidence type="ECO:0000313" key="2">
    <source>
        <dbReference type="EMBL" id="KAK1451026.1"/>
    </source>
</evidence>
<keyword evidence="3" id="KW-1185">Reference proteome</keyword>
<comment type="caution">
    <text evidence="2">The sequence shown here is derived from an EMBL/GenBank/DDBJ whole genome shotgun (WGS) entry which is preliminary data.</text>
</comment>
<name>A0AAI9U3J1_9PEZI</name>
<feature type="region of interest" description="Disordered" evidence="1">
    <location>
        <begin position="240"/>
        <end position="278"/>
    </location>
</feature>
<reference evidence="2" key="1">
    <citation type="submission" date="2016-11" db="EMBL/GenBank/DDBJ databases">
        <title>The genome sequence of Colletotrichum cuscutae.</title>
        <authorList>
            <person name="Baroncelli R."/>
        </authorList>
    </citation>
    <scope>NUCLEOTIDE SEQUENCE</scope>
    <source>
        <strain evidence="2">IMI 304802</strain>
    </source>
</reference>
<evidence type="ECO:0000256" key="1">
    <source>
        <dbReference type="SAM" id="MobiDB-lite"/>
    </source>
</evidence>
<gene>
    <name evidence="2" type="ORF">CCUS01_11202</name>
</gene>
<dbReference type="Proteomes" id="UP001239213">
    <property type="component" value="Unassembled WGS sequence"/>
</dbReference>
<accession>A0AAI9U3J1</accession>
<dbReference type="AlphaFoldDB" id="A0AAI9U3J1"/>